<evidence type="ECO:0000256" key="3">
    <source>
        <dbReference type="ARBA" id="ARBA00022490"/>
    </source>
</evidence>
<dbReference type="PANTHER" id="PTHR43721">
    <property type="entry name" value="ELONGATION FACTOR TU-RELATED"/>
    <property type="match status" value="1"/>
</dbReference>
<protein>
    <recommendedName>
        <fullName evidence="2">Selenocysteine-specific elongation factor</fullName>
    </recommendedName>
    <alternativeName>
        <fullName evidence="8">SelB translation factor</fullName>
    </alternativeName>
</protein>
<keyword evidence="6" id="KW-0342">GTP-binding</keyword>
<dbReference type="CDD" id="cd15491">
    <property type="entry name" value="selB_III"/>
    <property type="match status" value="1"/>
</dbReference>
<dbReference type="Gene3D" id="3.40.50.300">
    <property type="entry name" value="P-loop containing nucleotide triphosphate hydrolases"/>
    <property type="match status" value="1"/>
</dbReference>
<dbReference type="InterPro" id="IPR015190">
    <property type="entry name" value="Elong_fac_SelB-wing-hlx_typ-2"/>
</dbReference>
<evidence type="ECO:0000313" key="11">
    <source>
        <dbReference type="Proteomes" id="UP001232750"/>
    </source>
</evidence>
<dbReference type="RefSeq" id="WP_283830766.1">
    <property type="nucleotide sequence ID" value="NZ_JASJEU010000003.1"/>
</dbReference>
<comment type="caution">
    <text evidence="10">The sequence shown here is derived from an EMBL/GenBank/DDBJ whole genome shotgun (WGS) entry which is preliminary data.</text>
</comment>
<keyword evidence="4" id="KW-0547">Nucleotide-binding</keyword>
<comment type="function">
    <text evidence="7">Translation factor necessary for the incorporation of selenocysteine into proteins. It probably replaces EF-Tu for the insertion of selenocysteine directed by the UGA codon. SelB binds GTP and GDP.</text>
</comment>
<dbReference type="Gene3D" id="2.40.30.10">
    <property type="entry name" value="Translation factors"/>
    <property type="match status" value="2"/>
</dbReference>
<feature type="domain" description="Tr-type G" evidence="9">
    <location>
        <begin position="12"/>
        <end position="183"/>
    </location>
</feature>
<dbReference type="Gene3D" id="1.10.10.10">
    <property type="entry name" value="Winged helix-like DNA-binding domain superfamily/Winged helix DNA-binding domain"/>
    <property type="match status" value="1"/>
</dbReference>
<dbReference type="PANTHER" id="PTHR43721:SF22">
    <property type="entry name" value="ELONGATION FACTOR TU, MITOCHONDRIAL"/>
    <property type="match status" value="1"/>
</dbReference>
<dbReference type="Pfam" id="PF09106">
    <property type="entry name" value="WHD_2nd_SelB"/>
    <property type="match status" value="1"/>
</dbReference>
<evidence type="ECO:0000256" key="2">
    <source>
        <dbReference type="ARBA" id="ARBA00015953"/>
    </source>
</evidence>
<dbReference type="Pfam" id="PF25461">
    <property type="entry name" value="Beta-barrel_SelB"/>
    <property type="match status" value="1"/>
</dbReference>
<dbReference type="CDD" id="cd03696">
    <property type="entry name" value="SelB_II"/>
    <property type="match status" value="1"/>
</dbReference>
<dbReference type="PRINTS" id="PR00315">
    <property type="entry name" value="ELONGATNFCT"/>
</dbReference>
<dbReference type="InterPro" id="IPR015191">
    <property type="entry name" value="SelB_WHD4"/>
</dbReference>
<dbReference type="GO" id="GO:0003746">
    <property type="term" value="F:translation elongation factor activity"/>
    <property type="evidence" value="ECO:0007669"/>
    <property type="project" value="UniProtKB-KW"/>
</dbReference>
<dbReference type="Proteomes" id="UP001232750">
    <property type="component" value="Unassembled WGS sequence"/>
</dbReference>
<dbReference type="Pfam" id="PF00009">
    <property type="entry name" value="GTP_EFTU"/>
    <property type="match status" value="1"/>
</dbReference>
<evidence type="ECO:0000256" key="8">
    <source>
        <dbReference type="ARBA" id="ARBA00031615"/>
    </source>
</evidence>
<dbReference type="CDD" id="cd04171">
    <property type="entry name" value="SelB"/>
    <property type="match status" value="1"/>
</dbReference>
<dbReference type="Gene3D" id="1.10.10.2770">
    <property type="match status" value="1"/>
</dbReference>
<dbReference type="InterPro" id="IPR005225">
    <property type="entry name" value="Small_GTP-bd"/>
</dbReference>
<accession>A0ABT7DIT5</accession>
<dbReference type="InterPro" id="IPR000795">
    <property type="entry name" value="T_Tr_GTP-bd_dom"/>
</dbReference>
<dbReference type="InterPro" id="IPR004161">
    <property type="entry name" value="EFTu-like_2"/>
</dbReference>
<evidence type="ECO:0000256" key="5">
    <source>
        <dbReference type="ARBA" id="ARBA00022917"/>
    </source>
</evidence>
<dbReference type="Pfam" id="PF03144">
    <property type="entry name" value="GTP_EFTU_D2"/>
    <property type="match status" value="1"/>
</dbReference>
<dbReference type="InterPro" id="IPR036388">
    <property type="entry name" value="WH-like_DNA-bd_sf"/>
</dbReference>
<evidence type="ECO:0000256" key="7">
    <source>
        <dbReference type="ARBA" id="ARBA00025526"/>
    </source>
</evidence>
<dbReference type="SUPFAM" id="SSF46785">
    <property type="entry name" value="Winged helix' DNA-binding domain"/>
    <property type="match status" value="3"/>
</dbReference>
<dbReference type="InterPro" id="IPR009000">
    <property type="entry name" value="Transl_B-barrel_sf"/>
</dbReference>
<dbReference type="SUPFAM" id="SSF52540">
    <property type="entry name" value="P-loop containing nucleoside triphosphate hydrolases"/>
    <property type="match status" value="1"/>
</dbReference>
<evidence type="ECO:0000256" key="6">
    <source>
        <dbReference type="ARBA" id="ARBA00023134"/>
    </source>
</evidence>
<comment type="subcellular location">
    <subcellularLocation>
        <location evidence="1">Cytoplasm</location>
    </subcellularLocation>
</comment>
<dbReference type="InterPro" id="IPR057335">
    <property type="entry name" value="Beta-barrel_SelB"/>
</dbReference>
<evidence type="ECO:0000313" key="10">
    <source>
        <dbReference type="EMBL" id="MDJ1649435.1"/>
    </source>
</evidence>
<evidence type="ECO:0000256" key="1">
    <source>
        <dbReference type="ARBA" id="ARBA00004496"/>
    </source>
</evidence>
<dbReference type="SUPFAM" id="SSF50465">
    <property type="entry name" value="EF-Tu/eEF-1alpha/eIF2-gamma C-terminal domain"/>
    <property type="match status" value="1"/>
</dbReference>
<name>A0ABT7DIT5_9ACTN</name>
<keyword evidence="3" id="KW-0963">Cytoplasm</keyword>
<dbReference type="InterPro" id="IPR009001">
    <property type="entry name" value="Transl_elong_EF1A/Init_IF2_C"/>
</dbReference>
<keyword evidence="10" id="KW-0251">Elongation factor</keyword>
<dbReference type="InterPro" id="IPR036390">
    <property type="entry name" value="WH_DNA-bd_sf"/>
</dbReference>
<dbReference type="InterPro" id="IPR041614">
    <property type="entry name" value="DprA_WH"/>
</dbReference>
<dbReference type="PROSITE" id="PS51722">
    <property type="entry name" value="G_TR_2"/>
    <property type="match status" value="1"/>
</dbReference>
<sequence>MTREVNTLAQTAPHFILGTAGHIDHGKSTLVQALTGTDPDRLAEEKRRGITIELGFARLELDDGTVLGVVDVPGHERFVRQMIAGATGIDLALLCIAADDGVMPQTAEHLAVLELLGIERVVIALTKTDLVDADWVELITEEVREYLASTPYANAPLVPVSARTGEGLADLRAELARAVQGLTRAHDATTPRLPIDRSFSIKGSGTVVTGTLWSGAITPGDELEALPGGPRARVRGVQTHGQAVERAEAGNRVAVNLGAVSTEDVRPGMLLTTPETLRPTDRFDAQVTYLGTEGDATPLATGTRMRIAHGTAEVLGRVLFMDGLAELAPGSATFAQVRLDEPLPVSTGDRFVMRSLTPVQVVGGGIVLHPHPRRRTTLREGEQALLDALLAGDVEAACDAAFAQQKTPVTAAEVARAASISEDAAARRLEDRHAAGALARLSTEPDAYYTTRGLLQKHTSALENELLRFHAEQPTAPGLSKRALLDRLPTRLTEACFEALVQDALGAGQVMIDDGLIAHPKAGAGARKLEEQAAAALISLLADAGSTPPSVDDLITQAGVEASAARRALSALEKAGRIHRVSPSLVFGTAAYTALEDAAVAFLHTYARATAAELRDALGVSRKYAIPLLEHFDAQGVTRRVGDERELGPKRT</sequence>
<gene>
    <name evidence="10" type="primary">selB</name>
    <name evidence="10" type="ORF">QNJ86_01330</name>
</gene>
<dbReference type="NCBIfam" id="TIGR00231">
    <property type="entry name" value="small_GTP"/>
    <property type="match status" value="1"/>
</dbReference>
<dbReference type="EMBL" id="JASJEU010000003">
    <property type="protein sequence ID" value="MDJ1649435.1"/>
    <property type="molecule type" value="Genomic_DNA"/>
</dbReference>
<evidence type="ECO:0000259" key="9">
    <source>
        <dbReference type="PROSITE" id="PS51722"/>
    </source>
</evidence>
<dbReference type="InterPro" id="IPR004535">
    <property type="entry name" value="Transl_elong_SelB"/>
</dbReference>
<keyword evidence="11" id="KW-1185">Reference proteome</keyword>
<reference evidence="10 11" key="1">
    <citation type="submission" date="2023-05" db="EMBL/GenBank/DDBJ databases">
        <title>Gordonibacter KGMB12511T sp. nov., isolated from faeces of healthy Korean.</title>
        <authorList>
            <person name="Kim H.S."/>
            <person name="Kim J.-S."/>
            <person name="Suh M.K."/>
            <person name="Eom M.K."/>
            <person name="Do H.E."/>
            <person name="Lee J.-S."/>
        </authorList>
    </citation>
    <scope>NUCLEOTIDE SEQUENCE [LARGE SCALE GENOMIC DNA]</scope>
    <source>
        <strain evidence="10 11">KGMB12511</strain>
    </source>
</reference>
<proteinExistence type="predicted"/>
<dbReference type="InterPro" id="IPR027417">
    <property type="entry name" value="P-loop_NTPase"/>
</dbReference>
<dbReference type="PROSITE" id="PS00301">
    <property type="entry name" value="G_TR_1"/>
    <property type="match status" value="1"/>
</dbReference>
<evidence type="ECO:0000256" key="4">
    <source>
        <dbReference type="ARBA" id="ARBA00022741"/>
    </source>
</evidence>
<keyword evidence="5" id="KW-0648">Protein biosynthesis</keyword>
<organism evidence="10 11">
    <name type="scientific">Gordonibacter faecis</name>
    <dbReference type="NCBI Taxonomy" id="3047475"/>
    <lineage>
        <taxon>Bacteria</taxon>
        <taxon>Bacillati</taxon>
        <taxon>Actinomycetota</taxon>
        <taxon>Coriobacteriia</taxon>
        <taxon>Eggerthellales</taxon>
        <taxon>Eggerthellaceae</taxon>
        <taxon>Gordonibacter</taxon>
    </lineage>
</organism>
<dbReference type="NCBIfam" id="TIGR00475">
    <property type="entry name" value="selB"/>
    <property type="match status" value="1"/>
</dbReference>
<dbReference type="InterPro" id="IPR050055">
    <property type="entry name" value="EF-Tu_GTPase"/>
</dbReference>
<dbReference type="SUPFAM" id="SSF50447">
    <property type="entry name" value="Translation proteins"/>
    <property type="match status" value="1"/>
</dbReference>
<dbReference type="Pfam" id="PF09107">
    <property type="entry name" value="WHD_3rd_SelB"/>
    <property type="match status" value="1"/>
</dbReference>
<dbReference type="Pfam" id="PF17782">
    <property type="entry name" value="WHD_DprA"/>
    <property type="match status" value="1"/>
</dbReference>
<dbReference type="InterPro" id="IPR031157">
    <property type="entry name" value="G_TR_CS"/>
</dbReference>